<dbReference type="AlphaFoldDB" id="A0A225VVQ8"/>
<feature type="region of interest" description="Disordered" evidence="1">
    <location>
        <begin position="456"/>
        <end position="493"/>
    </location>
</feature>
<evidence type="ECO:0000256" key="1">
    <source>
        <dbReference type="SAM" id="MobiDB-lite"/>
    </source>
</evidence>
<feature type="compositionally biased region" description="Basic and acidic residues" evidence="1">
    <location>
        <begin position="456"/>
        <end position="471"/>
    </location>
</feature>
<feature type="region of interest" description="Disordered" evidence="1">
    <location>
        <begin position="525"/>
        <end position="550"/>
    </location>
</feature>
<dbReference type="OrthoDB" id="129772at2759"/>
<feature type="compositionally biased region" description="Basic and acidic residues" evidence="1">
    <location>
        <begin position="672"/>
        <end position="682"/>
    </location>
</feature>
<dbReference type="EMBL" id="NBNE01002857">
    <property type="protein sequence ID" value="OWZ09254.1"/>
    <property type="molecule type" value="Genomic_DNA"/>
</dbReference>
<feature type="compositionally biased region" description="Basic and acidic residues" evidence="1">
    <location>
        <begin position="736"/>
        <end position="750"/>
    </location>
</feature>
<evidence type="ECO:0000313" key="3">
    <source>
        <dbReference type="Proteomes" id="UP000198211"/>
    </source>
</evidence>
<accession>A0A225VVQ8</accession>
<feature type="compositionally biased region" description="Basic and acidic residues" evidence="1">
    <location>
        <begin position="708"/>
        <end position="721"/>
    </location>
</feature>
<comment type="caution">
    <text evidence="2">The sequence shown here is derived from an EMBL/GenBank/DDBJ whole genome shotgun (WGS) entry which is preliminary data.</text>
</comment>
<keyword evidence="3" id="KW-1185">Reference proteome</keyword>
<feature type="compositionally biased region" description="Polar residues" evidence="1">
    <location>
        <begin position="535"/>
        <end position="545"/>
    </location>
</feature>
<feature type="compositionally biased region" description="Basic and acidic residues" evidence="1">
    <location>
        <begin position="621"/>
        <end position="635"/>
    </location>
</feature>
<gene>
    <name evidence="2" type="ORF">PHMEG_00018074</name>
</gene>
<sequence>MVLRLKELAAERRFKAHQAQLVKQGSRDDEQTMRRQWTDPVPLALGKKYNGLCSYWDTHNKQHEDRLYSLLKEWVMEERFPQGELEARLRFFHFVDHTKESPAATTNACQRGSYLGAVKTGFQQKQQPLTAEQTRLRDMCMAPAQALTQLRERTKDEDNALLMILNHEIEVPAPPNFLVQSMTAWELACFTDIFLAIEYPLYAHLAPGQRFGENLSKQALCAHIYAGAEAAAVQKQEIAEFKQSISRIALDMKTRVITVTFKGKQSASRWVNWKLPLASKLLPLIDYARQREEAKDTNEIIRLDYYTFTVAVRRGALSSQDMYSVLSTEMNLGVHSMTHPVSESTGLNDKEWIVWIKGPCPAWLRSISVILCAEVEIAVHHHEINVNWPCRTCYAPEHPTKYCKVLPETVDRYKHQHTQKIDATLLAKRRSPRLGYGAYGLPKTLAQLKKLLSLKEDRGDKKTTGPQDERKSSRKSRNSPTKKVLQSVESLPTLPKEWGQYKHPETQTAMSHDDQVMRRETKIAGGISRNADAAENQSQAESTPMFTEEGKQSVEAEIFGSSTDENVAVPMDTEEKSSHHVHEYSLGSSELYTNDGTQAWERGRSPTKKPTGTAGLRGKLGRNDKKMRSRQDAKAKQGSSHTKRGSLSPKRVLGDGGVENKRRVVSHSPKRRVPDEWKVGREEDNEIPLCTKAQKREGEARSLSPIKRSTERHKQGHKEAMQRFIHQYMQSTERNGAGDKEAEKKDRGKLSGEAIQSKN</sequence>
<name>A0A225VVQ8_9STRA</name>
<reference evidence="3" key="1">
    <citation type="submission" date="2017-03" db="EMBL/GenBank/DDBJ databases">
        <title>Phytopthora megakarya and P. palmivora, two closely related causual agents of cacao black pod achieved similar genome size and gene model numbers by different mechanisms.</title>
        <authorList>
            <person name="Ali S."/>
            <person name="Shao J."/>
            <person name="Larry D.J."/>
            <person name="Kronmiller B."/>
            <person name="Shen D."/>
            <person name="Strem M.D."/>
            <person name="Melnick R.L."/>
            <person name="Guiltinan M.J."/>
            <person name="Tyler B.M."/>
            <person name="Meinhardt L.W."/>
            <person name="Bailey B.A."/>
        </authorList>
    </citation>
    <scope>NUCLEOTIDE SEQUENCE [LARGE SCALE GENOMIC DNA]</scope>
    <source>
        <strain evidence="3">zdho120</strain>
    </source>
</reference>
<feature type="region of interest" description="Disordered" evidence="1">
    <location>
        <begin position="598"/>
        <end position="759"/>
    </location>
</feature>
<proteinExistence type="predicted"/>
<organism evidence="2 3">
    <name type="scientific">Phytophthora megakarya</name>
    <dbReference type="NCBI Taxonomy" id="4795"/>
    <lineage>
        <taxon>Eukaryota</taxon>
        <taxon>Sar</taxon>
        <taxon>Stramenopiles</taxon>
        <taxon>Oomycota</taxon>
        <taxon>Peronosporomycetes</taxon>
        <taxon>Peronosporales</taxon>
        <taxon>Peronosporaceae</taxon>
        <taxon>Phytophthora</taxon>
    </lineage>
</organism>
<dbReference type="Proteomes" id="UP000198211">
    <property type="component" value="Unassembled WGS sequence"/>
</dbReference>
<evidence type="ECO:0000313" key="2">
    <source>
        <dbReference type="EMBL" id="OWZ09254.1"/>
    </source>
</evidence>
<protein>
    <submittedName>
        <fullName evidence="2">Uncharacterized protein</fullName>
    </submittedName>
</protein>